<dbReference type="KEGG" id="atr:18425624"/>
<dbReference type="Pfam" id="PF09507">
    <property type="entry name" value="CDC27"/>
    <property type="match status" value="1"/>
</dbReference>
<dbReference type="AlphaFoldDB" id="W1NPD7"/>
<evidence type="ECO:0000313" key="7">
    <source>
        <dbReference type="Proteomes" id="UP000017836"/>
    </source>
</evidence>
<feature type="compositionally biased region" description="Low complexity" evidence="5">
    <location>
        <begin position="483"/>
        <end position="502"/>
    </location>
</feature>
<feature type="region of interest" description="Disordered" evidence="5">
    <location>
        <begin position="154"/>
        <end position="202"/>
    </location>
</feature>
<feature type="compositionally biased region" description="Polar residues" evidence="5">
    <location>
        <begin position="261"/>
        <end position="270"/>
    </location>
</feature>
<gene>
    <name evidence="6" type="ORF">AMTR_s00130p00054840</name>
</gene>
<feature type="compositionally biased region" description="Polar residues" evidence="5">
    <location>
        <begin position="465"/>
        <end position="482"/>
    </location>
</feature>
<dbReference type="HOGENOM" id="CLU_041218_0_0_1"/>
<dbReference type="OrthoDB" id="514823at2759"/>
<keyword evidence="3" id="KW-0235">DNA replication</keyword>
<dbReference type="PANTHER" id="PTHR17598:SF13">
    <property type="entry name" value="DNA POLYMERASE DELTA SUBUNIT 3"/>
    <property type="match status" value="1"/>
</dbReference>
<protein>
    <recommendedName>
        <fullName evidence="2">DNA polymerase delta subunit 3</fullName>
    </recommendedName>
</protein>
<dbReference type="GO" id="GO:0006271">
    <property type="term" value="P:DNA strand elongation involved in DNA replication"/>
    <property type="evidence" value="ECO:0000318"/>
    <property type="project" value="GO_Central"/>
</dbReference>
<accession>W1NPD7</accession>
<dbReference type="GO" id="GO:1904161">
    <property type="term" value="P:DNA synthesis involved in UV-damage excision repair"/>
    <property type="evidence" value="ECO:0000318"/>
    <property type="project" value="GO_Central"/>
</dbReference>
<dbReference type="STRING" id="13333.W1NPD7"/>
<name>W1NPD7_AMBTC</name>
<evidence type="ECO:0000256" key="3">
    <source>
        <dbReference type="ARBA" id="ARBA00022705"/>
    </source>
</evidence>
<keyword evidence="7" id="KW-1185">Reference proteome</keyword>
<evidence type="ECO:0000256" key="2">
    <source>
        <dbReference type="ARBA" id="ARBA00017589"/>
    </source>
</evidence>
<feature type="compositionally biased region" description="Basic and acidic residues" evidence="5">
    <location>
        <begin position="183"/>
        <end position="194"/>
    </location>
</feature>
<proteinExistence type="predicted"/>
<dbReference type="GO" id="GO:0043625">
    <property type="term" value="C:delta DNA polymerase complex"/>
    <property type="evidence" value="ECO:0000318"/>
    <property type="project" value="GO_Central"/>
</dbReference>
<dbReference type="OMA" id="TAEAQIC"/>
<dbReference type="InterPro" id="IPR019038">
    <property type="entry name" value="POLD3"/>
</dbReference>
<dbReference type="Proteomes" id="UP000017836">
    <property type="component" value="Unassembled WGS sequence"/>
</dbReference>
<feature type="region of interest" description="Disordered" evidence="5">
    <location>
        <begin position="235"/>
        <end position="272"/>
    </location>
</feature>
<evidence type="ECO:0000256" key="5">
    <source>
        <dbReference type="SAM" id="MobiDB-lite"/>
    </source>
</evidence>
<evidence type="ECO:0000313" key="6">
    <source>
        <dbReference type="EMBL" id="ERM97647.1"/>
    </source>
</evidence>
<dbReference type="GO" id="GO:0006297">
    <property type="term" value="P:nucleotide-excision repair, DNA gap filling"/>
    <property type="evidence" value="ECO:0000318"/>
    <property type="project" value="GO_Central"/>
</dbReference>
<feature type="region of interest" description="Disordered" evidence="5">
    <location>
        <begin position="457"/>
        <end position="527"/>
    </location>
</feature>
<dbReference type="InterPro" id="IPR041913">
    <property type="entry name" value="POLD3_sf"/>
</dbReference>
<dbReference type="FunFam" id="3.90.1030.20:FF:000002">
    <property type="entry name" value="DNA polymerase delta subunit"/>
    <property type="match status" value="1"/>
</dbReference>
<keyword evidence="4" id="KW-0539">Nucleus</keyword>
<comment type="subcellular location">
    <subcellularLocation>
        <location evidence="1">Nucleus</location>
    </subcellularLocation>
</comment>
<feature type="region of interest" description="Disordered" evidence="5">
    <location>
        <begin position="287"/>
        <end position="332"/>
    </location>
</feature>
<dbReference type="Gene3D" id="3.90.1030.20">
    <property type="entry name" value="DNA polymerase delta, p66 (Cdc27) subunit, wHTH domain"/>
    <property type="match status" value="1"/>
</dbReference>
<dbReference type="PANTHER" id="PTHR17598">
    <property type="entry name" value="DNA POLYMERASE DELTA SUBUNIT 3"/>
    <property type="match status" value="1"/>
</dbReference>
<evidence type="ECO:0000256" key="1">
    <source>
        <dbReference type="ARBA" id="ARBA00004123"/>
    </source>
</evidence>
<dbReference type="eggNOG" id="ENOG502QPSW">
    <property type="taxonomic scope" value="Eukaryota"/>
</dbReference>
<feature type="region of interest" description="Disordered" evidence="5">
    <location>
        <begin position="367"/>
        <end position="440"/>
    </location>
</feature>
<dbReference type="Gramene" id="ERM97647">
    <property type="protein sequence ID" value="ERM97647"/>
    <property type="gene ID" value="AMTR_s00130p00054840"/>
</dbReference>
<dbReference type="EMBL" id="KI395898">
    <property type="protein sequence ID" value="ERM97647.1"/>
    <property type="molecule type" value="Genomic_DNA"/>
</dbReference>
<organism evidence="6 7">
    <name type="scientific">Amborella trichopoda</name>
    <dbReference type="NCBI Taxonomy" id="13333"/>
    <lineage>
        <taxon>Eukaryota</taxon>
        <taxon>Viridiplantae</taxon>
        <taxon>Streptophyta</taxon>
        <taxon>Embryophyta</taxon>
        <taxon>Tracheophyta</taxon>
        <taxon>Spermatophyta</taxon>
        <taxon>Magnoliopsida</taxon>
        <taxon>Amborellales</taxon>
        <taxon>Amborellaceae</taxon>
        <taxon>Amborella</taxon>
    </lineage>
</organism>
<feature type="compositionally biased region" description="Basic and acidic residues" evidence="5">
    <location>
        <begin position="367"/>
        <end position="400"/>
    </location>
</feature>
<evidence type="ECO:0000256" key="4">
    <source>
        <dbReference type="ARBA" id="ARBA00023242"/>
    </source>
</evidence>
<sequence length="527" mass="57609">MGHGGFNSSEILNEIQTLISDRLQVVSYKWLSRNFSVSSNIAKRLLQEFVDCHGDGLEVIYALSGWSTSKHPYYSIRLVSRFNLDEVQREFKDGCSVQVYSVQPCIPKDPTELWNAEFVQAEELFNQPSTVENCLRDNRFSAVSNSFVKRNTSGAPLRVGHPEPKKGSDVAVPSRNNGIVLKRQMDPQAQKEKAPQTSTEEGLQEKAAVIVIKNQGAQQIHNQGGRPQVDTIHVGKKKTTNDKSSSAGSLASLWDRASAKSKPSSDQIDSVESVPKTILSAEGHIRAREAVEEMSSGDEEEGFSRRRISNNGGNGRKRRVVFCPSDDDDDDDEIVVSIATPEPPKSRSVFGAEAGINNSGSALEKMDMHTKEQNSDGHLKEKQQHRDNGVRTTEKIEDASKGVVSKVPSSEVIRGHINGEQNNEDKNAAIAPAGPPKRRKVLKTRIDERGREVTEVVWEGDADDSSNTAKEAITNNTDNRSTAAPKAPAPVKAAPFNPPAKGGVKKPAKGGVKDPKQGNILSFFKKA</sequence>
<reference evidence="7" key="1">
    <citation type="journal article" date="2013" name="Science">
        <title>The Amborella genome and the evolution of flowering plants.</title>
        <authorList>
            <consortium name="Amborella Genome Project"/>
        </authorList>
    </citation>
    <scope>NUCLEOTIDE SEQUENCE [LARGE SCALE GENOMIC DNA]</scope>
</reference>